<sequence length="112" mass="14015">MPRHKTVENKRYLKQMKELIRYSRKKKLLNPTQKNILKERKERLNKLIYNPPIPWYWKEPKFLNKFEYETYMDEMSVVINHWAICNRFEEYYNDDKGKTGYVDKTSRENQYI</sequence>
<dbReference type="Proteomes" id="UP000789405">
    <property type="component" value="Unassembled WGS sequence"/>
</dbReference>
<proteinExistence type="predicted"/>
<keyword evidence="2" id="KW-1185">Reference proteome</keyword>
<protein>
    <submittedName>
        <fullName evidence="1">17047_t:CDS:1</fullName>
    </submittedName>
</protein>
<accession>A0A9N9NEG6</accession>
<comment type="caution">
    <text evidence="1">The sequence shown here is derived from an EMBL/GenBank/DDBJ whole genome shotgun (WGS) entry which is preliminary data.</text>
</comment>
<reference evidence="1" key="1">
    <citation type="submission" date="2021-06" db="EMBL/GenBank/DDBJ databases">
        <authorList>
            <person name="Kallberg Y."/>
            <person name="Tangrot J."/>
            <person name="Rosling A."/>
        </authorList>
    </citation>
    <scope>NUCLEOTIDE SEQUENCE</scope>
    <source>
        <strain evidence="1">MA453B</strain>
    </source>
</reference>
<evidence type="ECO:0000313" key="2">
    <source>
        <dbReference type="Proteomes" id="UP000789405"/>
    </source>
</evidence>
<evidence type="ECO:0000313" key="1">
    <source>
        <dbReference type="EMBL" id="CAG8725664.1"/>
    </source>
</evidence>
<organism evidence="1 2">
    <name type="scientific">Dentiscutata erythropus</name>
    <dbReference type="NCBI Taxonomy" id="1348616"/>
    <lineage>
        <taxon>Eukaryota</taxon>
        <taxon>Fungi</taxon>
        <taxon>Fungi incertae sedis</taxon>
        <taxon>Mucoromycota</taxon>
        <taxon>Glomeromycotina</taxon>
        <taxon>Glomeromycetes</taxon>
        <taxon>Diversisporales</taxon>
        <taxon>Gigasporaceae</taxon>
        <taxon>Dentiscutata</taxon>
    </lineage>
</organism>
<gene>
    <name evidence="1" type="ORF">DERYTH_LOCUS14693</name>
</gene>
<dbReference type="AlphaFoldDB" id="A0A9N9NEG6"/>
<dbReference type="EMBL" id="CAJVPY010011282">
    <property type="protein sequence ID" value="CAG8725664.1"/>
    <property type="molecule type" value="Genomic_DNA"/>
</dbReference>
<name>A0A9N9NEG6_9GLOM</name>